<proteinExistence type="predicted"/>
<protein>
    <submittedName>
        <fullName evidence="1">Uncharacterized protein</fullName>
    </submittedName>
</protein>
<dbReference type="RefSeq" id="XP_008865465.1">
    <property type="nucleotide sequence ID" value="XM_008867243.1"/>
</dbReference>
<dbReference type="OrthoDB" id="62205at2759"/>
<dbReference type="GeneID" id="20080457"/>
<dbReference type="AlphaFoldDB" id="A0A024UJ81"/>
<dbReference type="EMBL" id="KI913956">
    <property type="protein sequence ID" value="ETW05688.1"/>
    <property type="molecule type" value="Genomic_DNA"/>
</dbReference>
<evidence type="ECO:0000313" key="1">
    <source>
        <dbReference type="EMBL" id="ETW05688.1"/>
    </source>
</evidence>
<accession>A0A024UJ81</accession>
<dbReference type="VEuPathDB" id="FungiDB:H310_03407"/>
<sequence>MKEALLKYVPFVPVLDNLTDAASAFAQRYPALAIDLWASLLVFEHPHANTSELRNWVLHILNLTGVASMPLDASQVQTLVDACVQALPTTRRRHVAKRIHAFQATLADAFQYEQADGTSSDVLVYLDHLAMNVGSHAAKGLACSVEFMLRWPPSSAPAAWKIDRHVVHRIKLLASMYPELFQSMLQHWMGLQYISVHEFNHVFRHSREFEAILGTVTSRHAVTLHRLTTSAVFWRTQCATGDVHFIQTKRTEASSEVGPFASVWPASLTLEPQVVDALLEEFDVALKHAPRYAFGPVALGLWALLGHMNGNLAEYRGQAAAATRLFLVSTLDPMACKIESEKLFVVVALMMESRWATWAMWTPGLTKRAVEFLAKTIPESPSKEAKWAAHMMLQHFVLDSIVVQDIQADVLPPGARRILQCRREGTHPVDPESRDGDDE</sequence>
<reference evidence="1" key="1">
    <citation type="submission" date="2013-12" db="EMBL/GenBank/DDBJ databases">
        <title>The Genome Sequence of Aphanomyces invadans NJM9701.</title>
        <authorList>
            <consortium name="The Broad Institute Genomics Platform"/>
            <person name="Russ C."/>
            <person name="Tyler B."/>
            <person name="van West P."/>
            <person name="Dieguez-Uribeondo J."/>
            <person name="Young S.K."/>
            <person name="Zeng Q."/>
            <person name="Gargeya S."/>
            <person name="Fitzgerald M."/>
            <person name="Abouelleil A."/>
            <person name="Alvarado L."/>
            <person name="Chapman S.B."/>
            <person name="Gainer-Dewar J."/>
            <person name="Goldberg J."/>
            <person name="Griggs A."/>
            <person name="Gujja S."/>
            <person name="Hansen M."/>
            <person name="Howarth C."/>
            <person name="Imamovic A."/>
            <person name="Ireland A."/>
            <person name="Larimer J."/>
            <person name="McCowan C."/>
            <person name="Murphy C."/>
            <person name="Pearson M."/>
            <person name="Poon T.W."/>
            <person name="Priest M."/>
            <person name="Roberts A."/>
            <person name="Saif S."/>
            <person name="Shea T."/>
            <person name="Sykes S."/>
            <person name="Wortman J."/>
            <person name="Nusbaum C."/>
            <person name="Birren B."/>
        </authorList>
    </citation>
    <scope>NUCLEOTIDE SEQUENCE [LARGE SCALE GENOMIC DNA]</scope>
    <source>
        <strain evidence="1">NJM9701</strain>
    </source>
</reference>
<organism evidence="1">
    <name type="scientific">Aphanomyces invadans</name>
    <dbReference type="NCBI Taxonomy" id="157072"/>
    <lineage>
        <taxon>Eukaryota</taxon>
        <taxon>Sar</taxon>
        <taxon>Stramenopiles</taxon>
        <taxon>Oomycota</taxon>
        <taxon>Saprolegniomycetes</taxon>
        <taxon>Saprolegniales</taxon>
        <taxon>Verrucalvaceae</taxon>
        <taxon>Aphanomyces</taxon>
    </lineage>
</organism>
<name>A0A024UJ81_9STRA</name>
<gene>
    <name evidence="1" type="ORF">H310_03407</name>
</gene>